<dbReference type="Gene3D" id="3.40.50.450">
    <property type="match status" value="1"/>
</dbReference>
<dbReference type="AlphaFoldDB" id="A0A0P7YFV1"/>
<dbReference type="GO" id="GO:0070694">
    <property type="term" value="F:5-hydroxymethyl-dUMP N-hydrolase activity"/>
    <property type="evidence" value="ECO:0007669"/>
    <property type="project" value="TreeGrafter"/>
</dbReference>
<dbReference type="GO" id="GO:0009159">
    <property type="term" value="P:deoxyribonucleoside monophosphate catabolic process"/>
    <property type="evidence" value="ECO:0007669"/>
    <property type="project" value="TreeGrafter"/>
</dbReference>
<protein>
    <submittedName>
        <fullName evidence="1">Nucleoside 2-deoxyribosyltransferase</fullName>
    </submittedName>
</protein>
<proteinExistence type="predicted"/>
<comment type="caution">
    <text evidence="1">The sequence shown here is derived from an EMBL/GenBank/DDBJ whole genome shotgun (WGS) entry which is preliminary data.</text>
</comment>
<reference evidence="1 2" key="1">
    <citation type="submission" date="2015-09" db="EMBL/GenBank/DDBJ databases">
        <title>Identification and resolution of microdiversity through metagenomic sequencing of parallel consortia.</title>
        <authorList>
            <person name="Nelson W.C."/>
            <person name="Romine M.F."/>
            <person name="Lindemann S.R."/>
        </authorList>
    </citation>
    <scope>NUCLEOTIDE SEQUENCE [LARGE SCALE GENOMIC DNA]</scope>
    <source>
        <strain evidence="1">HL-55</strain>
    </source>
</reference>
<organism evidence="1 2">
    <name type="scientific">Marinobacter excellens HL-55</name>
    <dbReference type="NCBI Taxonomy" id="1305731"/>
    <lineage>
        <taxon>Bacteria</taxon>
        <taxon>Pseudomonadati</taxon>
        <taxon>Pseudomonadota</taxon>
        <taxon>Gammaproteobacteria</taxon>
        <taxon>Pseudomonadales</taxon>
        <taxon>Marinobacteraceae</taxon>
        <taxon>Marinobacter</taxon>
    </lineage>
</organism>
<dbReference type="Proteomes" id="UP000050416">
    <property type="component" value="Unassembled WGS sequence"/>
</dbReference>
<dbReference type="STRING" id="1305731.GCA_000934705_00212"/>
<dbReference type="SUPFAM" id="SSF52309">
    <property type="entry name" value="N-(deoxy)ribosyltransferase-like"/>
    <property type="match status" value="1"/>
</dbReference>
<dbReference type="PATRIC" id="fig|1305731.5.peg.2680"/>
<dbReference type="InterPro" id="IPR051239">
    <property type="entry name" value="2'-dNMP_N-hydrolase"/>
</dbReference>
<evidence type="ECO:0000313" key="2">
    <source>
        <dbReference type="Proteomes" id="UP000050416"/>
    </source>
</evidence>
<dbReference type="PANTHER" id="PTHR15364">
    <property type="entry name" value="2'-DEOXYNUCLEOSIDE 5'-PHOSPHATE N-HYDROLASE 1"/>
    <property type="match status" value="1"/>
</dbReference>
<gene>
    <name evidence="1" type="ORF">HLUCCX14_05880</name>
</gene>
<dbReference type="Pfam" id="PF05014">
    <property type="entry name" value="Nuc_deoxyrib_tr"/>
    <property type="match status" value="1"/>
</dbReference>
<dbReference type="GO" id="GO:0016740">
    <property type="term" value="F:transferase activity"/>
    <property type="evidence" value="ECO:0007669"/>
    <property type="project" value="UniProtKB-KW"/>
</dbReference>
<name>A0A0P7YFV1_9GAMM</name>
<sequence>MRRSRANAEVRDNINMAKPKRIYLAGPEVFFPAEDHTAIVAEKKRLLQDAGFEGVDPLDTALAFSDDEAKPERGHRIYQANRELMNSCDAIIANLTPFRGISADPGTVFEVGYMVGQGKPAFGFTLDNRHYRERAGATALDELGHTIEDFEMSDNLMIEGGIRASGGHLFVARQPGEHRFFSAEIFNRCVRALADN</sequence>
<evidence type="ECO:0000313" key="1">
    <source>
        <dbReference type="EMBL" id="KPQ29364.1"/>
    </source>
</evidence>
<dbReference type="PANTHER" id="PTHR15364:SF0">
    <property type="entry name" value="2'-DEOXYNUCLEOSIDE 5'-PHOSPHATE N-HYDROLASE 1"/>
    <property type="match status" value="1"/>
</dbReference>
<dbReference type="EMBL" id="LJZQ01000006">
    <property type="protein sequence ID" value="KPQ29364.1"/>
    <property type="molecule type" value="Genomic_DNA"/>
</dbReference>
<accession>A0A0P7YFV1</accession>
<keyword evidence="1" id="KW-0808">Transferase</keyword>
<dbReference type="InterPro" id="IPR007710">
    <property type="entry name" value="Nucleoside_deoxyribTrfase"/>
</dbReference>